<comment type="cofactor">
    <cofactor evidence="1">
        <name>Mg(2+)</name>
        <dbReference type="ChEBI" id="CHEBI:18420"/>
    </cofactor>
</comment>
<dbReference type="CDD" id="cd05403">
    <property type="entry name" value="NT_KNTase_like"/>
    <property type="match status" value="1"/>
</dbReference>
<keyword evidence="8" id="KW-0460">Magnesium</keyword>
<dbReference type="GO" id="GO:0016779">
    <property type="term" value="F:nucleotidyltransferase activity"/>
    <property type="evidence" value="ECO:0007669"/>
    <property type="project" value="UniProtKB-KW"/>
</dbReference>
<feature type="region of interest" description="Disordered" evidence="10">
    <location>
        <begin position="1"/>
        <end position="47"/>
    </location>
</feature>
<evidence type="ECO:0000256" key="9">
    <source>
        <dbReference type="ARBA" id="ARBA00038276"/>
    </source>
</evidence>
<evidence type="ECO:0000313" key="13">
    <source>
        <dbReference type="Proteomes" id="UP000006552"/>
    </source>
</evidence>
<keyword evidence="7" id="KW-0067">ATP-binding</keyword>
<evidence type="ECO:0000313" key="12">
    <source>
        <dbReference type="EMBL" id="CAI08339.1"/>
    </source>
</evidence>
<name>Q5P2X5_AROAE</name>
<evidence type="ECO:0000256" key="3">
    <source>
        <dbReference type="ARBA" id="ARBA00022679"/>
    </source>
</evidence>
<proteinExistence type="inferred from homology"/>
<dbReference type="EMBL" id="CR555306">
    <property type="protein sequence ID" value="CAI08339.1"/>
    <property type="molecule type" value="Genomic_DNA"/>
</dbReference>
<evidence type="ECO:0000256" key="2">
    <source>
        <dbReference type="ARBA" id="ARBA00022649"/>
    </source>
</evidence>
<keyword evidence="3" id="KW-0808">Transferase</keyword>
<dbReference type="InterPro" id="IPR052038">
    <property type="entry name" value="Type-VII_TA_antitoxin"/>
</dbReference>
<evidence type="ECO:0000256" key="4">
    <source>
        <dbReference type="ARBA" id="ARBA00022695"/>
    </source>
</evidence>
<dbReference type="eggNOG" id="COG1669">
    <property type="taxonomic scope" value="Bacteria"/>
</dbReference>
<dbReference type="GO" id="GO:0005524">
    <property type="term" value="F:ATP binding"/>
    <property type="evidence" value="ECO:0007669"/>
    <property type="project" value="UniProtKB-KW"/>
</dbReference>
<accession>Q5P2X5</accession>
<keyword evidence="5" id="KW-0479">Metal-binding</keyword>
<comment type="similarity">
    <text evidence="9">Belongs to the MntA antitoxin family.</text>
</comment>
<dbReference type="HOGENOM" id="CLU_1264768_0_0_4"/>
<protein>
    <submittedName>
        <fullName evidence="12">Predicted nucleotidyltransferase</fullName>
    </submittedName>
</protein>
<evidence type="ECO:0000256" key="10">
    <source>
        <dbReference type="SAM" id="MobiDB-lite"/>
    </source>
</evidence>
<keyword evidence="13" id="KW-1185">Reference proteome</keyword>
<keyword evidence="2" id="KW-1277">Toxin-antitoxin system</keyword>
<keyword evidence="4" id="KW-0548">Nucleotidyltransferase</keyword>
<dbReference type="AlphaFoldDB" id="Q5P2X5"/>
<dbReference type="Pfam" id="PF01909">
    <property type="entry name" value="NTP_transf_2"/>
    <property type="match status" value="1"/>
</dbReference>
<evidence type="ECO:0000256" key="6">
    <source>
        <dbReference type="ARBA" id="ARBA00022741"/>
    </source>
</evidence>
<dbReference type="KEGG" id="eba:ebA3900"/>
<evidence type="ECO:0000256" key="8">
    <source>
        <dbReference type="ARBA" id="ARBA00022842"/>
    </source>
</evidence>
<dbReference type="Proteomes" id="UP000006552">
    <property type="component" value="Chromosome"/>
</dbReference>
<dbReference type="Gene3D" id="3.30.460.10">
    <property type="entry name" value="Beta Polymerase, domain 2"/>
    <property type="match status" value="1"/>
</dbReference>
<dbReference type="SUPFAM" id="SSF81301">
    <property type="entry name" value="Nucleotidyltransferase"/>
    <property type="match status" value="1"/>
</dbReference>
<dbReference type="InterPro" id="IPR043519">
    <property type="entry name" value="NT_sf"/>
</dbReference>
<organism evidence="12 13">
    <name type="scientific">Aromatoleum aromaticum (strain DSM 19018 / LMG 30748 / EbN1)</name>
    <name type="common">Azoarcus sp. (strain EbN1)</name>
    <dbReference type="NCBI Taxonomy" id="76114"/>
    <lineage>
        <taxon>Bacteria</taxon>
        <taxon>Pseudomonadati</taxon>
        <taxon>Pseudomonadota</taxon>
        <taxon>Betaproteobacteria</taxon>
        <taxon>Rhodocyclales</taxon>
        <taxon>Rhodocyclaceae</taxon>
        <taxon>Aromatoleum</taxon>
    </lineage>
</organism>
<dbReference type="STRING" id="76114.ebA3900"/>
<reference evidence="12 13" key="1">
    <citation type="journal article" date="2005" name="Arch. Microbiol.">
        <title>The genome sequence of an anaerobic aromatic-degrading denitrifying bacterium, strain EbN1.</title>
        <authorList>
            <person name="Rabus R."/>
            <person name="Kube M."/>
            <person name="Heider J."/>
            <person name="Beck A."/>
            <person name="Heitmann K."/>
            <person name="Widdel F."/>
            <person name="Reinhardt R."/>
        </authorList>
    </citation>
    <scope>NUCLEOTIDE SEQUENCE [LARGE SCALE GENOMIC DNA]</scope>
    <source>
        <strain evidence="12 13">EbN1</strain>
    </source>
</reference>
<evidence type="ECO:0000256" key="5">
    <source>
        <dbReference type="ARBA" id="ARBA00022723"/>
    </source>
</evidence>
<dbReference type="InterPro" id="IPR002934">
    <property type="entry name" value="Polymerase_NTP_transf_dom"/>
</dbReference>
<dbReference type="PANTHER" id="PTHR33571">
    <property type="entry name" value="SSL8005 PROTEIN"/>
    <property type="match status" value="1"/>
</dbReference>
<keyword evidence="6" id="KW-0547">Nucleotide-binding</keyword>
<gene>
    <name evidence="12" type="ORF">ebA3900</name>
</gene>
<dbReference type="GO" id="GO:0046872">
    <property type="term" value="F:metal ion binding"/>
    <property type="evidence" value="ECO:0007669"/>
    <property type="project" value="UniProtKB-KW"/>
</dbReference>
<evidence type="ECO:0000256" key="1">
    <source>
        <dbReference type="ARBA" id="ARBA00001946"/>
    </source>
</evidence>
<evidence type="ECO:0000259" key="11">
    <source>
        <dbReference type="Pfam" id="PF01909"/>
    </source>
</evidence>
<sequence>MTRGRAGLSKNDKNKNRDGNRGDGPQLGSDPCPARAPCPPRGATGTYNFQHATHRHSSDDDSAIDCGTGRPICQRPPFRLAARRRSGGGERAGGENGRGRHGEFTARLSLVSFLLPRTEQYELIMHPVIETHREELRALARRYGVRSIKVFGSMARDEADVESDVDLLVETTPDISGFTLGALLMDAQDLLGRRVDIVTPASLHPAIRARVLREARAI</sequence>
<dbReference type="PANTHER" id="PTHR33571:SF12">
    <property type="entry name" value="BSL3053 PROTEIN"/>
    <property type="match status" value="1"/>
</dbReference>
<feature type="domain" description="Polymerase nucleotidyl transferase" evidence="11">
    <location>
        <begin position="136"/>
        <end position="217"/>
    </location>
</feature>
<feature type="compositionally biased region" description="Basic and acidic residues" evidence="10">
    <location>
        <begin position="10"/>
        <end position="21"/>
    </location>
</feature>
<evidence type="ECO:0000256" key="7">
    <source>
        <dbReference type="ARBA" id="ARBA00022840"/>
    </source>
</evidence>